<keyword evidence="2" id="KW-1185">Reference proteome</keyword>
<sequence length="91" mass="10269">VQSSWLAKAHRPVLCKLFDAGYSIPRFSYSVTAELPSKLYLGSLTKPTNWVIHAALADVAAQWLMTHPVIQQWCGCFFSGSMASLHFQWRI</sequence>
<comment type="caution">
    <text evidence="1">The sequence shown here is derived from an EMBL/GenBank/DDBJ whole genome shotgun (WGS) entry which is preliminary data.</text>
</comment>
<protein>
    <recommendedName>
        <fullName evidence="3">RNA-dependent RNA polymerase</fullName>
    </recommendedName>
</protein>
<name>A0ABN9YF57_9DINO</name>
<evidence type="ECO:0000313" key="2">
    <source>
        <dbReference type="Proteomes" id="UP001189429"/>
    </source>
</evidence>
<reference evidence="1" key="1">
    <citation type="submission" date="2023-10" db="EMBL/GenBank/DDBJ databases">
        <authorList>
            <person name="Chen Y."/>
            <person name="Shah S."/>
            <person name="Dougan E. K."/>
            <person name="Thang M."/>
            <person name="Chan C."/>
        </authorList>
    </citation>
    <scope>NUCLEOTIDE SEQUENCE [LARGE SCALE GENOMIC DNA]</scope>
</reference>
<evidence type="ECO:0000313" key="1">
    <source>
        <dbReference type="EMBL" id="CAK0911468.1"/>
    </source>
</evidence>
<feature type="non-terminal residue" evidence="1">
    <location>
        <position position="91"/>
    </location>
</feature>
<accession>A0ABN9YF57</accession>
<dbReference type="EMBL" id="CAUYUJ010022582">
    <property type="protein sequence ID" value="CAK0911468.1"/>
    <property type="molecule type" value="Genomic_DNA"/>
</dbReference>
<gene>
    <name evidence="1" type="ORF">PCOR1329_LOCUS85331</name>
</gene>
<evidence type="ECO:0008006" key="3">
    <source>
        <dbReference type="Google" id="ProtNLM"/>
    </source>
</evidence>
<feature type="non-terminal residue" evidence="1">
    <location>
        <position position="1"/>
    </location>
</feature>
<dbReference type="Proteomes" id="UP001189429">
    <property type="component" value="Unassembled WGS sequence"/>
</dbReference>
<organism evidence="1 2">
    <name type="scientific">Prorocentrum cordatum</name>
    <dbReference type="NCBI Taxonomy" id="2364126"/>
    <lineage>
        <taxon>Eukaryota</taxon>
        <taxon>Sar</taxon>
        <taxon>Alveolata</taxon>
        <taxon>Dinophyceae</taxon>
        <taxon>Prorocentrales</taxon>
        <taxon>Prorocentraceae</taxon>
        <taxon>Prorocentrum</taxon>
    </lineage>
</organism>
<proteinExistence type="predicted"/>